<dbReference type="AlphaFoldDB" id="A0AAV1BYJ4"/>
<organism evidence="1 2">
    <name type="scientific">Oldenlandia corymbosa var. corymbosa</name>
    <dbReference type="NCBI Taxonomy" id="529605"/>
    <lineage>
        <taxon>Eukaryota</taxon>
        <taxon>Viridiplantae</taxon>
        <taxon>Streptophyta</taxon>
        <taxon>Embryophyta</taxon>
        <taxon>Tracheophyta</taxon>
        <taxon>Spermatophyta</taxon>
        <taxon>Magnoliopsida</taxon>
        <taxon>eudicotyledons</taxon>
        <taxon>Gunneridae</taxon>
        <taxon>Pentapetalae</taxon>
        <taxon>asterids</taxon>
        <taxon>lamiids</taxon>
        <taxon>Gentianales</taxon>
        <taxon>Rubiaceae</taxon>
        <taxon>Rubioideae</taxon>
        <taxon>Spermacoceae</taxon>
        <taxon>Hedyotis-Oldenlandia complex</taxon>
        <taxon>Oldenlandia</taxon>
    </lineage>
</organism>
<dbReference type="Proteomes" id="UP001161247">
    <property type="component" value="Chromosome 1"/>
</dbReference>
<reference evidence="1" key="1">
    <citation type="submission" date="2023-03" db="EMBL/GenBank/DDBJ databases">
        <authorList>
            <person name="Julca I."/>
        </authorList>
    </citation>
    <scope>NUCLEOTIDE SEQUENCE</scope>
</reference>
<evidence type="ECO:0000313" key="2">
    <source>
        <dbReference type="Proteomes" id="UP001161247"/>
    </source>
</evidence>
<evidence type="ECO:0000313" key="1">
    <source>
        <dbReference type="EMBL" id="CAI9087489.1"/>
    </source>
</evidence>
<sequence length="104" mass="11999">MSVLNYQIYAAIRRAGENIKDFATEIYAAIGRAGENIKDFATAFGLSTMTRFVSKIRTKSQRCLKLEKMWLKEVCYESSNKEKHHPCRMKIMLKNCCGRRGKTI</sequence>
<protein>
    <submittedName>
        <fullName evidence="1">OLC1v1021565C1</fullName>
    </submittedName>
</protein>
<gene>
    <name evidence="1" type="ORF">OLC1_LOCUS311</name>
</gene>
<accession>A0AAV1BYJ4</accession>
<proteinExistence type="predicted"/>
<keyword evidence="2" id="KW-1185">Reference proteome</keyword>
<name>A0AAV1BYJ4_OLDCO</name>
<dbReference type="EMBL" id="OX459118">
    <property type="protein sequence ID" value="CAI9087489.1"/>
    <property type="molecule type" value="Genomic_DNA"/>
</dbReference>